<organism evidence="2 3">
    <name type="scientific">Paenibacillus motobuensis</name>
    <dbReference type="NCBI Taxonomy" id="295324"/>
    <lineage>
        <taxon>Bacteria</taxon>
        <taxon>Bacillati</taxon>
        <taxon>Bacillota</taxon>
        <taxon>Bacilli</taxon>
        <taxon>Bacillales</taxon>
        <taxon>Paenibacillaceae</taxon>
        <taxon>Paenibacillus</taxon>
    </lineage>
</organism>
<evidence type="ECO:0000259" key="1">
    <source>
        <dbReference type="Pfam" id="PF04480"/>
    </source>
</evidence>
<reference evidence="3" key="1">
    <citation type="journal article" date="2019" name="Int. J. Syst. Evol. Microbiol.">
        <title>The Global Catalogue of Microorganisms (GCM) 10K type strain sequencing project: providing services to taxonomists for standard genome sequencing and annotation.</title>
        <authorList>
            <consortium name="The Broad Institute Genomics Platform"/>
            <consortium name="The Broad Institute Genome Sequencing Center for Infectious Disease"/>
            <person name="Wu L."/>
            <person name="Ma J."/>
        </authorList>
    </citation>
    <scope>NUCLEOTIDE SEQUENCE [LARGE SCALE GENOMIC DNA]</scope>
    <source>
        <strain evidence="3">JCM 12774</strain>
    </source>
</reference>
<comment type="caution">
    <text evidence="2">The sequence shown here is derived from an EMBL/GenBank/DDBJ whole genome shotgun (WGS) entry which is preliminary data.</text>
</comment>
<protein>
    <recommendedName>
        <fullName evidence="1">DUF559 domain-containing protein</fullName>
    </recommendedName>
</protein>
<name>A0ABP3HR33_9BACL</name>
<keyword evidence="3" id="KW-1185">Reference proteome</keyword>
<dbReference type="RefSeq" id="WP_343857360.1">
    <property type="nucleotide sequence ID" value="NZ_BAAACX010000004.1"/>
</dbReference>
<dbReference type="EMBL" id="BAAACX010000004">
    <property type="protein sequence ID" value="GAA0377734.1"/>
    <property type="molecule type" value="Genomic_DNA"/>
</dbReference>
<dbReference type="Proteomes" id="UP001500340">
    <property type="component" value="Unassembled WGS sequence"/>
</dbReference>
<dbReference type="InterPro" id="IPR007569">
    <property type="entry name" value="DUF559"/>
</dbReference>
<accession>A0ABP3HR33</accession>
<feature type="domain" description="DUF559" evidence="1">
    <location>
        <begin position="65"/>
        <end position="130"/>
    </location>
</feature>
<dbReference type="Pfam" id="PF04480">
    <property type="entry name" value="DUF559"/>
    <property type="match status" value="1"/>
</dbReference>
<gene>
    <name evidence="2" type="ORF">GCM10008933_06270</name>
</gene>
<sequence length="223" mass="26150">MGFEAAHSDFIQNHIVQRTGERRGRLERGHREAEILFCRNVWWPLRGNFNDLHPEFEVLDWRGISYFCDFAWLPGYVKLIIEIKGYGPHVRDMDRQKYCNELNRETFLSAMGYQVISFAYDDVAQRPELCMTLLRMVFSRYNSAAATNDLETITEREMIRLAITLARPLRPIDIVRQLDLNHRTAVKLLQTLCTKGYFTPIAGKEGRHIVRYELNAGKIQRLL</sequence>
<proteinExistence type="predicted"/>
<evidence type="ECO:0000313" key="2">
    <source>
        <dbReference type="EMBL" id="GAA0377734.1"/>
    </source>
</evidence>
<evidence type="ECO:0000313" key="3">
    <source>
        <dbReference type="Proteomes" id="UP001500340"/>
    </source>
</evidence>